<dbReference type="EMBL" id="MHWP01000004">
    <property type="protein sequence ID" value="OHB10910.1"/>
    <property type="molecule type" value="Genomic_DNA"/>
</dbReference>
<dbReference type="PANTHER" id="PTHR34322:SF2">
    <property type="entry name" value="TRANSPOSASE IS200-LIKE DOMAIN-CONTAINING PROTEIN"/>
    <property type="match status" value="1"/>
</dbReference>
<feature type="domain" description="Transposase IS200-like" evidence="1">
    <location>
        <begin position="7"/>
        <end position="152"/>
    </location>
</feature>
<evidence type="ECO:0000259" key="1">
    <source>
        <dbReference type="SMART" id="SM01321"/>
    </source>
</evidence>
<dbReference type="SMART" id="SM01321">
    <property type="entry name" value="Y1_Tnp"/>
    <property type="match status" value="1"/>
</dbReference>
<dbReference type="Gene3D" id="3.30.70.1290">
    <property type="entry name" value="Transposase IS200-like"/>
    <property type="match status" value="1"/>
</dbReference>
<dbReference type="InterPro" id="IPR036515">
    <property type="entry name" value="Transposase_17_sf"/>
</dbReference>
<gene>
    <name evidence="2" type="ORF">A3H60_02165</name>
</gene>
<protein>
    <recommendedName>
        <fullName evidence="1">Transposase IS200-like domain-containing protein</fullName>
    </recommendedName>
</protein>
<dbReference type="GO" id="GO:0003677">
    <property type="term" value="F:DNA binding"/>
    <property type="evidence" value="ECO:0007669"/>
    <property type="project" value="InterPro"/>
</dbReference>
<dbReference type="PANTHER" id="PTHR34322">
    <property type="entry name" value="TRANSPOSASE, Y1_TNP DOMAIN-CONTAINING"/>
    <property type="match status" value="1"/>
</dbReference>
<name>A0A1G2UNN0_9BACT</name>
<dbReference type="Proteomes" id="UP000177202">
    <property type="component" value="Unassembled WGS sequence"/>
</dbReference>
<dbReference type="AlphaFoldDB" id="A0A1G2UNN0"/>
<dbReference type="SUPFAM" id="SSF143422">
    <property type="entry name" value="Transposase IS200-like"/>
    <property type="match status" value="1"/>
</dbReference>
<dbReference type="STRING" id="1802772.A3H60_02165"/>
<dbReference type="GO" id="GO:0006313">
    <property type="term" value="P:DNA transposition"/>
    <property type="evidence" value="ECO:0007669"/>
    <property type="project" value="InterPro"/>
</dbReference>
<dbReference type="Pfam" id="PF01797">
    <property type="entry name" value="Y1_Tnp"/>
    <property type="match status" value="1"/>
</dbReference>
<sequence>MRKVQLVEGEYYHVFNRGVDKRTIFQDARDFERFLLSVIDFNSIEPIGSIYEYSFQKKSQLGNLVSKSKKKEKKPLVELVAYCLNKNHYHFIFKQVSERGIEKLMHRLGLGFTKYFNLKYKRSGSLFQGTFKAVHVESNEQLIHLSAYVNLNNLVHGHGIKDFRSSWQEYLGKTKGGICQKDIVSGQFKGIKEYKKLTEETVREIKYRRDLEGLILE</sequence>
<dbReference type="GO" id="GO:0004803">
    <property type="term" value="F:transposase activity"/>
    <property type="evidence" value="ECO:0007669"/>
    <property type="project" value="InterPro"/>
</dbReference>
<evidence type="ECO:0000313" key="3">
    <source>
        <dbReference type="Proteomes" id="UP000177202"/>
    </source>
</evidence>
<reference evidence="2 3" key="1">
    <citation type="journal article" date="2016" name="Nat. Commun.">
        <title>Thousands of microbial genomes shed light on interconnected biogeochemical processes in an aquifer system.</title>
        <authorList>
            <person name="Anantharaman K."/>
            <person name="Brown C.T."/>
            <person name="Hug L.A."/>
            <person name="Sharon I."/>
            <person name="Castelle C.J."/>
            <person name="Probst A.J."/>
            <person name="Thomas B.C."/>
            <person name="Singh A."/>
            <person name="Wilkins M.J."/>
            <person name="Karaoz U."/>
            <person name="Brodie E.L."/>
            <person name="Williams K.H."/>
            <person name="Hubbard S.S."/>
            <person name="Banfield J.F."/>
        </authorList>
    </citation>
    <scope>NUCLEOTIDE SEQUENCE [LARGE SCALE GENOMIC DNA]</scope>
</reference>
<evidence type="ECO:0000313" key="2">
    <source>
        <dbReference type="EMBL" id="OHB10910.1"/>
    </source>
</evidence>
<comment type="caution">
    <text evidence="2">The sequence shown here is derived from an EMBL/GenBank/DDBJ whole genome shotgun (WGS) entry which is preliminary data.</text>
</comment>
<dbReference type="InterPro" id="IPR002686">
    <property type="entry name" value="Transposase_17"/>
</dbReference>
<accession>A0A1G2UNN0</accession>
<proteinExistence type="predicted"/>
<organism evidence="2 3">
    <name type="scientific">Candidatus Zambryskibacteria bacterium RIFCSPLOWO2_02_FULL_44_12b</name>
    <dbReference type="NCBI Taxonomy" id="1802772"/>
    <lineage>
        <taxon>Bacteria</taxon>
        <taxon>Candidatus Zambryskiibacteriota</taxon>
    </lineage>
</organism>